<dbReference type="EMBL" id="LJCR01001584">
    <property type="protein sequence ID" value="KPV50094.1"/>
    <property type="molecule type" value="Genomic_DNA"/>
</dbReference>
<feature type="transmembrane region" description="Helical" evidence="7">
    <location>
        <begin position="54"/>
        <end position="73"/>
    </location>
</feature>
<feature type="transmembrane region" description="Helical" evidence="7">
    <location>
        <begin position="183"/>
        <end position="203"/>
    </location>
</feature>
<evidence type="ECO:0000256" key="6">
    <source>
        <dbReference type="ARBA" id="ARBA00023136"/>
    </source>
</evidence>
<evidence type="ECO:0000313" key="9">
    <source>
        <dbReference type="EMBL" id="KPV50094.1"/>
    </source>
</evidence>
<evidence type="ECO:0000259" key="8">
    <source>
        <dbReference type="PROSITE" id="PS51202"/>
    </source>
</evidence>
<dbReference type="PANTHER" id="PTHR43652">
    <property type="entry name" value="BASIC AMINO ACID ANTIPORTER YFCC-RELATED"/>
    <property type="match status" value="1"/>
</dbReference>
<feature type="transmembrane region" description="Helical" evidence="7">
    <location>
        <begin position="110"/>
        <end position="128"/>
    </location>
</feature>
<dbReference type="Pfam" id="PF02080">
    <property type="entry name" value="TrkA_C"/>
    <property type="match status" value="1"/>
</dbReference>
<protein>
    <submittedName>
        <fullName evidence="9">Potassium transporter TrkA</fullName>
    </submittedName>
</protein>
<comment type="caution">
    <text evidence="9">The sequence shown here is derived from an EMBL/GenBank/DDBJ whole genome shotgun (WGS) entry which is preliminary data.</text>
</comment>
<dbReference type="InterPro" id="IPR004680">
    <property type="entry name" value="Cit_transptr-like_dom"/>
</dbReference>
<dbReference type="Proteomes" id="UP000050509">
    <property type="component" value="Unassembled WGS sequence"/>
</dbReference>
<keyword evidence="6 7" id="KW-0472">Membrane</keyword>
<dbReference type="Gene3D" id="3.30.70.1450">
    <property type="entry name" value="Regulator of K+ conductance, C-terminal domain"/>
    <property type="match status" value="2"/>
</dbReference>
<dbReference type="GO" id="GO:0008324">
    <property type="term" value="F:monoatomic cation transmembrane transporter activity"/>
    <property type="evidence" value="ECO:0007669"/>
    <property type="project" value="InterPro"/>
</dbReference>
<dbReference type="InterPro" id="IPR051679">
    <property type="entry name" value="DASS-Related_Transporters"/>
</dbReference>
<feature type="domain" description="RCK C-terminal" evidence="8">
    <location>
        <begin position="217"/>
        <end position="301"/>
    </location>
</feature>
<dbReference type="InterPro" id="IPR006037">
    <property type="entry name" value="RCK_C"/>
</dbReference>
<keyword evidence="5 7" id="KW-1133">Transmembrane helix</keyword>
<organism evidence="9 10">
    <name type="scientific">Kouleothrix aurantiaca</name>
    <dbReference type="NCBI Taxonomy" id="186479"/>
    <lineage>
        <taxon>Bacteria</taxon>
        <taxon>Bacillati</taxon>
        <taxon>Chloroflexota</taxon>
        <taxon>Chloroflexia</taxon>
        <taxon>Chloroflexales</taxon>
        <taxon>Roseiflexineae</taxon>
        <taxon>Roseiflexaceae</taxon>
        <taxon>Kouleothrix</taxon>
    </lineage>
</organism>
<name>A0A0P9D4J2_9CHLR</name>
<keyword evidence="10" id="KW-1185">Reference proteome</keyword>
<evidence type="ECO:0000256" key="7">
    <source>
        <dbReference type="SAM" id="Phobius"/>
    </source>
</evidence>
<dbReference type="Pfam" id="PF03600">
    <property type="entry name" value="CitMHS"/>
    <property type="match status" value="1"/>
</dbReference>
<feature type="transmembrane region" description="Helical" evidence="7">
    <location>
        <begin position="31"/>
        <end position="48"/>
    </location>
</feature>
<gene>
    <name evidence="9" type="ORF">SE17_28970</name>
</gene>
<evidence type="ECO:0000256" key="5">
    <source>
        <dbReference type="ARBA" id="ARBA00022989"/>
    </source>
</evidence>
<keyword evidence="3 7" id="KW-0812">Transmembrane</keyword>
<keyword evidence="2" id="KW-0813">Transport</keyword>
<dbReference type="PANTHER" id="PTHR43652:SF1">
    <property type="entry name" value="RESPONSE REGULATOR"/>
    <property type="match status" value="1"/>
</dbReference>
<feature type="domain" description="RCK C-terminal" evidence="8">
    <location>
        <begin position="305"/>
        <end position="391"/>
    </location>
</feature>
<dbReference type="GO" id="GO:0006813">
    <property type="term" value="P:potassium ion transport"/>
    <property type="evidence" value="ECO:0007669"/>
    <property type="project" value="InterPro"/>
</dbReference>
<accession>A0A0P9D4J2</accession>
<evidence type="ECO:0000313" key="10">
    <source>
        <dbReference type="Proteomes" id="UP000050509"/>
    </source>
</evidence>
<evidence type="ECO:0000256" key="4">
    <source>
        <dbReference type="ARBA" id="ARBA00022737"/>
    </source>
</evidence>
<keyword evidence="4" id="KW-0677">Repeat</keyword>
<dbReference type="AlphaFoldDB" id="A0A0P9D4J2"/>
<sequence length="391" mass="41822">MPTLSWPEITLLLIAGAAFALILSNRIRPDIVAVLVLLGLGVSGILPPEQALAGFSKPAVITIVGLFVITAALERTGVVQRIATGLAYLSGTSETRMVAVFMGAGALLSLVMNNIAAGAVLLPAAVSVARQSNVRESRVLMPLAFGTLLGGMATLFTTANIIVSGSLQAPGQHGLTMLDFLPSGGAMVLAGMLYMLLIGRRLLPNRESVGRAMVSRPNLSQTYQLDERLWEVRVHPGSPMANHRLGETVLGAQLGLTVVGIWHDREAKIPPATDELIAPEDILLVTGREERVRQLEAQHTTIGRFGYHRNASPNLSVHLTEVVIGPRSPAIGQTLKDLRFRTKFGLTTVALWREGRSYRTDVGDFTLQAGDALLMVGAPGRIRLLAEEPGY</sequence>
<feature type="transmembrane region" description="Helical" evidence="7">
    <location>
        <begin position="6"/>
        <end position="24"/>
    </location>
</feature>
<dbReference type="PROSITE" id="PS51202">
    <property type="entry name" value="RCK_C"/>
    <property type="match status" value="2"/>
</dbReference>
<evidence type="ECO:0000256" key="1">
    <source>
        <dbReference type="ARBA" id="ARBA00004141"/>
    </source>
</evidence>
<comment type="subcellular location">
    <subcellularLocation>
        <location evidence="1">Membrane</location>
        <topology evidence="1">Multi-pass membrane protein</topology>
    </subcellularLocation>
</comment>
<evidence type="ECO:0000256" key="3">
    <source>
        <dbReference type="ARBA" id="ARBA00022692"/>
    </source>
</evidence>
<dbReference type="SUPFAM" id="SSF116726">
    <property type="entry name" value="TrkA C-terminal domain-like"/>
    <property type="match status" value="2"/>
</dbReference>
<feature type="transmembrane region" description="Helical" evidence="7">
    <location>
        <begin position="140"/>
        <end position="163"/>
    </location>
</feature>
<dbReference type="GO" id="GO:0005886">
    <property type="term" value="C:plasma membrane"/>
    <property type="evidence" value="ECO:0007669"/>
    <property type="project" value="TreeGrafter"/>
</dbReference>
<dbReference type="InterPro" id="IPR036721">
    <property type="entry name" value="RCK_C_sf"/>
</dbReference>
<proteinExistence type="predicted"/>
<evidence type="ECO:0000256" key="2">
    <source>
        <dbReference type="ARBA" id="ARBA00022448"/>
    </source>
</evidence>
<feature type="non-terminal residue" evidence="9">
    <location>
        <position position="391"/>
    </location>
</feature>
<reference evidence="9 10" key="1">
    <citation type="submission" date="2015-09" db="EMBL/GenBank/DDBJ databases">
        <title>Draft genome sequence of Kouleothrix aurantiaca JCM 19913.</title>
        <authorList>
            <person name="Hemp J."/>
        </authorList>
    </citation>
    <scope>NUCLEOTIDE SEQUENCE [LARGE SCALE GENOMIC DNA]</scope>
    <source>
        <strain evidence="9 10">COM-B</strain>
    </source>
</reference>